<dbReference type="CDD" id="cd05233">
    <property type="entry name" value="SDR_c"/>
    <property type="match status" value="1"/>
</dbReference>
<organism evidence="2 3">
    <name type="scientific">Noviherbaspirillum denitrificans</name>
    <dbReference type="NCBI Taxonomy" id="1968433"/>
    <lineage>
        <taxon>Bacteria</taxon>
        <taxon>Pseudomonadati</taxon>
        <taxon>Pseudomonadota</taxon>
        <taxon>Betaproteobacteria</taxon>
        <taxon>Burkholderiales</taxon>
        <taxon>Oxalobacteraceae</taxon>
        <taxon>Noviherbaspirillum</taxon>
    </lineage>
</organism>
<reference evidence="2 3" key="1">
    <citation type="submission" date="2016-02" db="EMBL/GenBank/DDBJ databases">
        <authorList>
            <person name="Wen L."/>
            <person name="He K."/>
            <person name="Yang H."/>
        </authorList>
    </citation>
    <scope>NUCLEOTIDE SEQUENCE [LARGE SCALE GENOMIC DNA]</scope>
    <source>
        <strain evidence="2 3">TSA40</strain>
    </source>
</reference>
<dbReference type="PRINTS" id="PR00081">
    <property type="entry name" value="GDHRDH"/>
</dbReference>
<evidence type="ECO:0000313" key="3">
    <source>
        <dbReference type="Proteomes" id="UP000197535"/>
    </source>
</evidence>
<protein>
    <submittedName>
        <fullName evidence="2">Short-chain dehydrogenase</fullName>
    </submittedName>
</protein>
<accession>A0A254TIW4</accession>
<comment type="caution">
    <text evidence="2">The sequence shown here is derived from an EMBL/GenBank/DDBJ whole genome shotgun (WGS) entry which is preliminary data.</text>
</comment>
<dbReference type="InterPro" id="IPR020904">
    <property type="entry name" value="Sc_DH/Rdtase_CS"/>
</dbReference>
<dbReference type="PANTHER" id="PTHR43943:SF2">
    <property type="entry name" value="DEHYDROGENASE_REDUCTASE 4"/>
    <property type="match status" value="1"/>
</dbReference>
<dbReference type="Gene3D" id="3.40.50.720">
    <property type="entry name" value="NAD(P)-binding Rossmann-like Domain"/>
    <property type="match status" value="1"/>
</dbReference>
<gene>
    <name evidence="2" type="ORF">AYR66_26800</name>
</gene>
<sequence length="256" mass="26719">MTNANLFDLSGKIALVTGASRGIGESIAKTLAAYGAHVIVSSRKLEGCESVVAAIREEGGSAEAIACHIGEMAQIEALFSAIENKHGRLDIVVNNAATNPYFGHILETDVSSFQKTVDVNIRGYFYASVHGAKLMKKNGGGSIINVASVNGVIPGDMQGIYSITKAAVISMTHAFAKECAQSGVRVNALLPGATDTKFAAALVQDPAVLNRMMPHVPMRRVAQPDEMAGAVLYLASNASSYTTGTCINVDGGYLLG</sequence>
<proteinExistence type="inferred from homology"/>
<dbReference type="NCBIfam" id="NF005446">
    <property type="entry name" value="PRK07035.1"/>
    <property type="match status" value="1"/>
</dbReference>
<dbReference type="InterPro" id="IPR036291">
    <property type="entry name" value="NAD(P)-bd_dom_sf"/>
</dbReference>
<dbReference type="AlphaFoldDB" id="A0A254TIW4"/>
<dbReference type="FunFam" id="3.40.50.720:FF:000084">
    <property type="entry name" value="Short-chain dehydrogenase reductase"/>
    <property type="match status" value="1"/>
</dbReference>
<evidence type="ECO:0000256" key="1">
    <source>
        <dbReference type="ARBA" id="ARBA00006484"/>
    </source>
</evidence>
<dbReference type="Pfam" id="PF13561">
    <property type="entry name" value="adh_short_C2"/>
    <property type="match status" value="1"/>
</dbReference>
<dbReference type="Proteomes" id="UP000197535">
    <property type="component" value="Unassembled WGS sequence"/>
</dbReference>
<dbReference type="PRINTS" id="PR00080">
    <property type="entry name" value="SDRFAMILY"/>
</dbReference>
<dbReference type="SUPFAM" id="SSF51735">
    <property type="entry name" value="NAD(P)-binding Rossmann-fold domains"/>
    <property type="match status" value="1"/>
</dbReference>
<keyword evidence="3" id="KW-1185">Reference proteome</keyword>
<dbReference type="InterPro" id="IPR002347">
    <property type="entry name" value="SDR_fam"/>
</dbReference>
<dbReference type="RefSeq" id="WP_088709391.1">
    <property type="nucleotide sequence ID" value="NZ_LSTO01000001.1"/>
</dbReference>
<dbReference type="OrthoDB" id="9803333at2"/>
<name>A0A254TIW4_9BURK</name>
<dbReference type="EMBL" id="LSTO01000001">
    <property type="protein sequence ID" value="OWW22576.1"/>
    <property type="molecule type" value="Genomic_DNA"/>
</dbReference>
<dbReference type="NCBIfam" id="NF005559">
    <property type="entry name" value="PRK07231.1"/>
    <property type="match status" value="1"/>
</dbReference>
<dbReference type="PROSITE" id="PS00061">
    <property type="entry name" value="ADH_SHORT"/>
    <property type="match status" value="1"/>
</dbReference>
<dbReference type="PANTHER" id="PTHR43943">
    <property type="entry name" value="DEHYDROGENASE/REDUCTASE (SDR FAMILY) MEMBER 4"/>
    <property type="match status" value="1"/>
</dbReference>
<evidence type="ECO:0000313" key="2">
    <source>
        <dbReference type="EMBL" id="OWW22576.1"/>
    </source>
</evidence>
<comment type="similarity">
    <text evidence="1">Belongs to the short-chain dehydrogenases/reductases (SDR) family.</text>
</comment>